<dbReference type="Proteomes" id="UP000184499">
    <property type="component" value="Unassembled WGS sequence"/>
</dbReference>
<name>A0A1L9UU17_ASPBC</name>
<dbReference type="VEuPathDB" id="FungiDB:ASPBRDRAFT_479930"/>
<feature type="compositionally biased region" description="Polar residues" evidence="1">
    <location>
        <begin position="52"/>
        <end position="72"/>
    </location>
</feature>
<feature type="compositionally biased region" description="Polar residues" evidence="1">
    <location>
        <begin position="1"/>
        <end position="16"/>
    </location>
</feature>
<gene>
    <name evidence="2" type="ORF">ASPBRDRAFT_479930</name>
</gene>
<dbReference type="RefSeq" id="XP_067482453.1">
    <property type="nucleotide sequence ID" value="XM_067625995.1"/>
</dbReference>
<accession>A0A1L9UU17</accession>
<dbReference type="GeneID" id="93578483"/>
<dbReference type="EMBL" id="KV878681">
    <property type="protein sequence ID" value="OJJ75205.1"/>
    <property type="molecule type" value="Genomic_DNA"/>
</dbReference>
<proteinExistence type="predicted"/>
<evidence type="ECO:0000313" key="3">
    <source>
        <dbReference type="Proteomes" id="UP000184499"/>
    </source>
</evidence>
<reference evidence="3" key="1">
    <citation type="journal article" date="2017" name="Genome Biol.">
        <title>Comparative genomics reveals high biological diversity and specific adaptations in the industrially and medically important fungal genus Aspergillus.</title>
        <authorList>
            <person name="de Vries R.P."/>
            <person name="Riley R."/>
            <person name="Wiebenga A."/>
            <person name="Aguilar-Osorio G."/>
            <person name="Amillis S."/>
            <person name="Uchima C.A."/>
            <person name="Anderluh G."/>
            <person name="Asadollahi M."/>
            <person name="Askin M."/>
            <person name="Barry K."/>
            <person name="Battaglia E."/>
            <person name="Bayram O."/>
            <person name="Benocci T."/>
            <person name="Braus-Stromeyer S.A."/>
            <person name="Caldana C."/>
            <person name="Canovas D."/>
            <person name="Cerqueira G.C."/>
            <person name="Chen F."/>
            <person name="Chen W."/>
            <person name="Choi C."/>
            <person name="Clum A."/>
            <person name="Dos Santos R.A."/>
            <person name="Damasio A.R."/>
            <person name="Diallinas G."/>
            <person name="Emri T."/>
            <person name="Fekete E."/>
            <person name="Flipphi M."/>
            <person name="Freyberg S."/>
            <person name="Gallo A."/>
            <person name="Gournas C."/>
            <person name="Habgood R."/>
            <person name="Hainaut M."/>
            <person name="Harispe M.L."/>
            <person name="Henrissat B."/>
            <person name="Hilden K.S."/>
            <person name="Hope R."/>
            <person name="Hossain A."/>
            <person name="Karabika E."/>
            <person name="Karaffa L."/>
            <person name="Karanyi Z."/>
            <person name="Krasevec N."/>
            <person name="Kuo A."/>
            <person name="Kusch H."/>
            <person name="LaButti K."/>
            <person name="Lagendijk E.L."/>
            <person name="Lapidus A."/>
            <person name="Levasseur A."/>
            <person name="Lindquist E."/>
            <person name="Lipzen A."/>
            <person name="Logrieco A.F."/>
            <person name="MacCabe A."/>
            <person name="Maekelae M.R."/>
            <person name="Malavazi I."/>
            <person name="Melin P."/>
            <person name="Meyer V."/>
            <person name="Mielnichuk N."/>
            <person name="Miskei M."/>
            <person name="Molnar A.P."/>
            <person name="Mule G."/>
            <person name="Ngan C.Y."/>
            <person name="Orejas M."/>
            <person name="Orosz E."/>
            <person name="Ouedraogo J.P."/>
            <person name="Overkamp K.M."/>
            <person name="Park H.-S."/>
            <person name="Perrone G."/>
            <person name="Piumi F."/>
            <person name="Punt P.J."/>
            <person name="Ram A.F."/>
            <person name="Ramon A."/>
            <person name="Rauscher S."/>
            <person name="Record E."/>
            <person name="Riano-Pachon D.M."/>
            <person name="Robert V."/>
            <person name="Roehrig J."/>
            <person name="Ruller R."/>
            <person name="Salamov A."/>
            <person name="Salih N.S."/>
            <person name="Samson R.A."/>
            <person name="Sandor E."/>
            <person name="Sanguinetti M."/>
            <person name="Schuetze T."/>
            <person name="Sepcic K."/>
            <person name="Shelest E."/>
            <person name="Sherlock G."/>
            <person name="Sophianopoulou V."/>
            <person name="Squina F.M."/>
            <person name="Sun H."/>
            <person name="Susca A."/>
            <person name="Todd R.B."/>
            <person name="Tsang A."/>
            <person name="Unkles S.E."/>
            <person name="van de Wiele N."/>
            <person name="van Rossen-Uffink D."/>
            <person name="Oliveira J.V."/>
            <person name="Vesth T.C."/>
            <person name="Visser J."/>
            <person name="Yu J.-H."/>
            <person name="Zhou M."/>
            <person name="Andersen M.R."/>
            <person name="Archer D.B."/>
            <person name="Baker S.E."/>
            <person name="Benoit I."/>
            <person name="Brakhage A.A."/>
            <person name="Braus G.H."/>
            <person name="Fischer R."/>
            <person name="Frisvad J.C."/>
            <person name="Goldman G.H."/>
            <person name="Houbraken J."/>
            <person name="Oakley B."/>
            <person name="Pocsi I."/>
            <person name="Scazzocchio C."/>
            <person name="Seiboth B."/>
            <person name="vanKuyk P.A."/>
            <person name="Wortman J."/>
            <person name="Dyer P.S."/>
            <person name="Grigoriev I.V."/>
        </authorList>
    </citation>
    <scope>NUCLEOTIDE SEQUENCE [LARGE SCALE GENOMIC DNA]</scope>
    <source>
        <strain evidence="3">CBS 101740 / IMI 381727 / IBT 21946</strain>
    </source>
</reference>
<protein>
    <submittedName>
        <fullName evidence="2">Uncharacterized protein</fullName>
    </submittedName>
</protein>
<sequence length="81" mass="9309">MQMVRTANPSASSQMTIDDGYRATYNQTPKKKKKTRRSYTDPQSIREIHRNANAQNRQTLRSTLQTKTSTSARPALHYINP</sequence>
<evidence type="ECO:0000313" key="2">
    <source>
        <dbReference type="EMBL" id="OJJ75205.1"/>
    </source>
</evidence>
<organism evidence="2 3">
    <name type="scientific">Aspergillus brasiliensis (strain CBS 101740 / IMI 381727 / IBT 21946)</name>
    <dbReference type="NCBI Taxonomy" id="767769"/>
    <lineage>
        <taxon>Eukaryota</taxon>
        <taxon>Fungi</taxon>
        <taxon>Dikarya</taxon>
        <taxon>Ascomycota</taxon>
        <taxon>Pezizomycotina</taxon>
        <taxon>Eurotiomycetes</taxon>
        <taxon>Eurotiomycetidae</taxon>
        <taxon>Eurotiales</taxon>
        <taxon>Aspergillaceae</taxon>
        <taxon>Aspergillus</taxon>
        <taxon>Aspergillus subgen. Circumdati</taxon>
    </lineage>
</organism>
<dbReference type="AlphaFoldDB" id="A0A1L9UU17"/>
<feature type="region of interest" description="Disordered" evidence="1">
    <location>
        <begin position="1"/>
        <end position="81"/>
    </location>
</feature>
<evidence type="ECO:0000256" key="1">
    <source>
        <dbReference type="SAM" id="MobiDB-lite"/>
    </source>
</evidence>
<keyword evidence="3" id="KW-1185">Reference proteome</keyword>